<sequence>MEYKAAIADVRVVLVHPKNTSRTCPICGHVAKETGRQGISFVVALVGTLPLPTTWLRKISAGLRSTSRTRQPIRLAASPRFSRWVVDAY</sequence>
<proteinExistence type="predicted"/>
<keyword evidence="1" id="KW-0238">DNA-binding</keyword>
<reference evidence="3 4" key="1">
    <citation type="submission" date="2016-01" db="EMBL/GenBank/DDBJ databases">
        <title>Draft Genome Sequences of Seven Thermophilic Sporeformers Isolated from Foods.</title>
        <authorList>
            <person name="Berendsen E.M."/>
            <person name="Wells-Bennik M.H."/>
            <person name="Krawcyk A.O."/>
            <person name="De Jong A."/>
            <person name="Holsappel S."/>
            <person name="Eijlander R.T."/>
            <person name="Kuipers O.P."/>
        </authorList>
    </citation>
    <scope>NUCLEOTIDE SEQUENCE [LARGE SCALE GENOMIC DNA]</scope>
    <source>
        <strain evidence="3 4">B4119</strain>
    </source>
</reference>
<dbReference type="AlphaFoldDB" id="A0A150L6S5"/>
<dbReference type="STRING" id="81408.B4119_3447"/>
<gene>
    <name evidence="3" type="ORF">B4119_3447</name>
</gene>
<comment type="caution">
    <text evidence="3">The sequence shown here is derived from an EMBL/GenBank/DDBJ whole genome shotgun (WGS) entry which is preliminary data.</text>
</comment>
<dbReference type="GO" id="GO:0003677">
    <property type="term" value="F:DNA binding"/>
    <property type="evidence" value="ECO:0007669"/>
    <property type="project" value="UniProtKB-KW"/>
</dbReference>
<dbReference type="PATRIC" id="fig|81408.3.peg.992"/>
<dbReference type="Proteomes" id="UP000075455">
    <property type="component" value="Unassembled WGS sequence"/>
</dbReference>
<organism evidence="3 4">
    <name type="scientific">Saccharococcus caldoxylosilyticus</name>
    <dbReference type="NCBI Taxonomy" id="81408"/>
    <lineage>
        <taxon>Bacteria</taxon>
        <taxon>Bacillati</taxon>
        <taxon>Bacillota</taxon>
        <taxon>Bacilli</taxon>
        <taxon>Bacillales</taxon>
        <taxon>Anoxybacillaceae</taxon>
        <taxon>Saccharococcus</taxon>
    </lineage>
</organism>
<evidence type="ECO:0000259" key="2">
    <source>
        <dbReference type="Pfam" id="PF07282"/>
    </source>
</evidence>
<feature type="domain" description="Cas12f1-like TNB" evidence="2">
    <location>
        <begin position="2"/>
        <end position="33"/>
    </location>
</feature>
<evidence type="ECO:0000256" key="1">
    <source>
        <dbReference type="ARBA" id="ARBA00023125"/>
    </source>
</evidence>
<accession>A0A150L6S5</accession>
<dbReference type="InterPro" id="IPR010095">
    <property type="entry name" value="Cas12f1-like_TNB"/>
</dbReference>
<protein>
    <recommendedName>
        <fullName evidence="2">Cas12f1-like TNB domain-containing protein</fullName>
    </recommendedName>
</protein>
<name>A0A150L6S5_9BACL</name>
<dbReference type="RefSeq" id="WP_071997941.1">
    <property type="nucleotide sequence ID" value="NZ_AP025623.1"/>
</dbReference>
<dbReference type="GeneID" id="301195129"/>
<evidence type="ECO:0000313" key="4">
    <source>
        <dbReference type="Proteomes" id="UP000075455"/>
    </source>
</evidence>
<dbReference type="EMBL" id="LQYS01000114">
    <property type="protein sequence ID" value="KYD07696.1"/>
    <property type="molecule type" value="Genomic_DNA"/>
</dbReference>
<dbReference type="eggNOG" id="COG0675">
    <property type="taxonomic scope" value="Bacteria"/>
</dbReference>
<dbReference type="Pfam" id="PF07282">
    <property type="entry name" value="Cas12f1-like_TNB"/>
    <property type="match status" value="1"/>
</dbReference>
<evidence type="ECO:0000313" key="3">
    <source>
        <dbReference type="EMBL" id="KYD07696.1"/>
    </source>
</evidence>